<dbReference type="GO" id="GO:0032993">
    <property type="term" value="C:protein-DNA complex"/>
    <property type="evidence" value="ECO:0007669"/>
    <property type="project" value="TreeGrafter"/>
</dbReference>
<dbReference type="SUPFAM" id="SSF48150">
    <property type="entry name" value="DNA-glycosylase"/>
    <property type="match status" value="1"/>
</dbReference>
<evidence type="ECO:0000313" key="7">
    <source>
        <dbReference type="Proteomes" id="UP000256542"/>
    </source>
</evidence>
<dbReference type="InterPro" id="IPR003265">
    <property type="entry name" value="HhH-GPD_domain"/>
</dbReference>
<proteinExistence type="predicted"/>
<dbReference type="Gene3D" id="1.10.1670.40">
    <property type="match status" value="1"/>
</dbReference>
<dbReference type="GO" id="GO:0006307">
    <property type="term" value="P:DNA alkylation repair"/>
    <property type="evidence" value="ECO:0007669"/>
    <property type="project" value="TreeGrafter"/>
</dbReference>
<evidence type="ECO:0000256" key="2">
    <source>
        <dbReference type="ARBA" id="ARBA00012000"/>
    </source>
</evidence>
<feature type="domain" description="HhH-GPD" evidence="5">
    <location>
        <begin position="134"/>
        <end position="296"/>
    </location>
</feature>
<dbReference type="RefSeq" id="WP_115896946.1">
    <property type="nucleotide sequence ID" value="NZ_QUNG01000003.1"/>
</dbReference>
<dbReference type="Gene3D" id="1.10.340.30">
    <property type="entry name" value="Hypothetical protein, domain 2"/>
    <property type="match status" value="1"/>
</dbReference>
<evidence type="ECO:0000256" key="4">
    <source>
        <dbReference type="ARBA" id="ARBA00023204"/>
    </source>
</evidence>
<comment type="caution">
    <text evidence="6">The sequence shown here is derived from an EMBL/GenBank/DDBJ whole genome shotgun (WGS) entry which is preliminary data.</text>
</comment>
<dbReference type="Pfam" id="PF00730">
    <property type="entry name" value="HhH-GPD"/>
    <property type="match status" value="1"/>
</dbReference>
<dbReference type="GO" id="GO:0005737">
    <property type="term" value="C:cytoplasm"/>
    <property type="evidence" value="ECO:0007669"/>
    <property type="project" value="TreeGrafter"/>
</dbReference>
<dbReference type="GO" id="GO:0006285">
    <property type="term" value="P:base-excision repair, AP site formation"/>
    <property type="evidence" value="ECO:0007669"/>
    <property type="project" value="TreeGrafter"/>
</dbReference>
<dbReference type="AlphaFoldDB" id="A0A3E0DQ43"/>
<dbReference type="GO" id="GO:0008725">
    <property type="term" value="F:DNA-3-methyladenine glycosylase activity"/>
    <property type="evidence" value="ECO:0007669"/>
    <property type="project" value="TreeGrafter"/>
</dbReference>
<name>A0A3E0DQ43_9GAMM</name>
<dbReference type="PANTHER" id="PTHR43003:SF13">
    <property type="entry name" value="DNA-3-METHYLADENINE GLYCOSYLASE 2"/>
    <property type="match status" value="1"/>
</dbReference>
<dbReference type="GO" id="GO:0043916">
    <property type="term" value="F:DNA-7-methylguanine glycosylase activity"/>
    <property type="evidence" value="ECO:0007669"/>
    <property type="project" value="TreeGrafter"/>
</dbReference>
<evidence type="ECO:0000256" key="3">
    <source>
        <dbReference type="ARBA" id="ARBA00022763"/>
    </source>
</evidence>
<reference evidence="6 7" key="1">
    <citation type="submission" date="2018-08" db="EMBL/GenBank/DDBJ databases">
        <title>Genomic Encyclopedia of Type Strains, Phase III (KMG-III): the genomes of soil and plant-associated and newly described type strains.</title>
        <authorList>
            <person name="Whitman W."/>
        </authorList>
    </citation>
    <scope>NUCLEOTIDE SEQUENCE [LARGE SCALE GENOMIC DNA]</scope>
    <source>
        <strain evidence="6 7">CECT 7375</strain>
    </source>
</reference>
<gene>
    <name evidence="6" type="ORF">DFP81_103275</name>
</gene>
<keyword evidence="7" id="KW-1185">Reference proteome</keyword>
<keyword evidence="4" id="KW-0234">DNA repair</keyword>
<dbReference type="InterPro" id="IPR011257">
    <property type="entry name" value="DNA_glycosylase"/>
</dbReference>
<keyword evidence="3" id="KW-0227">DNA damage</keyword>
<dbReference type="EC" id="3.2.2.21" evidence="2"/>
<dbReference type="Proteomes" id="UP000256542">
    <property type="component" value="Unassembled WGS sequence"/>
</dbReference>
<dbReference type="GO" id="GO:0032131">
    <property type="term" value="F:alkylated DNA binding"/>
    <property type="evidence" value="ECO:0007669"/>
    <property type="project" value="TreeGrafter"/>
</dbReference>
<dbReference type="EMBL" id="QUNG01000003">
    <property type="protein sequence ID" value="REG85076.1"/>
    <property type="molecule type" value="Genomic_DNA"/>
</dbReference>
<accession>A0A3E0DQ43</accession>
<protein>
    <recommendedName>
        <fullName evidence="2">DNA-3-methyladenine glycosylase II</fullName>
        <ecNumber evidence="2">3.2.2.21</ecNumber>
    </recommendedName>
</protein>
<sequence>MTNPLFKALPSDFNKQDFIAFHHRDEHEVAERYADNVIEKGLIWGAYPARLCFDFNDVNRVQVSLHCDAEKASIDSAKLSQLADHMLGLDQRIEAFERFCSRQNTPFSHLVQQQKGLRIPQSASPFEAFSWAIIGQQISVKAAISIRRRFIQTFGMEHSSGLLCYPTAESLQHATPESLQASGLSNSKAATLLLLAEHICQQKLVWPSQLDHTIIGAFSKQLLALKGIGPWTVSYGLLRGFGWLDGSLHGDVAVRRHLSSLLATPTVMDAKATEQWLADYAPWRALAGAHLWAMGSASGY</sequence>
<comment type="catalytic activity">
    <reaction evidence="1">
        <text>Hydrolysis of alkylated DNA, releasing 3-methyladenine, 3-methylguanine, 7-methylguanine and 7-methyladenine.</text>
        <dbReference type="EC" id="3.2.2.21"/>
    </reaction>
</comment>
<dbReference type="InterPro" id="IPR051912">
    <property type="entry name" value="Alkylbase_DNA_Glycosylase/TA"/>
</dbReference>
<dbReference type="SMART" id="SM00478">
    <property type="entry name" value="ENDO3c"/>
    <property type="match status" value="1"/>
</dbReference>
<dbReference type="PANTHER" id="PTHR43003">
    <property type="entry name" value="DNA-3-METHYLADENINE GLYCOSYLASE"/>
    <property type="match status" value="1"/>
</dbReference>
<dbReference type="OrthoDB" id="9811249at2"/>
<evidence type="ECO:0000256" key="1">
    <source>
        <dbReference type="ARBA" id="ARBA00000086"/>
    </source>
</evidence>
<evidence type="ECO:0000313" key="6">
    <source>
        <dbReference type="EMBL" id="REG85076.1"/>
    </source>
</evidence>
<organism evidence="6 7">
    <name type="scientific">Marinomonas pollencensis</name>
    <dbReference type="NCBI Taxonomy" id="491954"/>
    <lineage>
        <taxon>Bacteria</taxon>
        <taxon>Pseudomonadati</taxon>
        <taxon>Pseudomonadota</taxon>
        <taxon>Gammaproteobacteria</taxon>
        <taxon>Oceanospirillales</taxon>
        <taxon>Oceanospirillaceae</taxon>
        <taxon>Marinomonas</taxon>
    </lineage>
</organism>
<evidence type="ECO:0000259" key="5">
    <source>
        <dbReference type="SMART" id="SM00478"/>
    </source>
</evidence>
<dbReference type="CDD" id="cd00056">
    <property type="entry name" value="ENDO3c"/>
    <property type="match status" value="1"/>
</dbReference>